<feature type="region of interest" description="Disordered" evidence="1">
    <location>
        <begin position="427"/>
        <end position="461"/>
    </location>
</feature>
<dbReference type="PROSITE" id="PS51644">
    <property type="entry name" value="HTH_OST"/>
    <property type="match status" value="2"/>
</dbReference>
<dbReference type="InterPro" id="IPR025605">
    <property type="entry name" value="OST-HTH/LOTUS_dom"/>
</dbReference>
<dbReference type="CDD" id="cd10910">
    <property type="entry name" value="PIN_limkain_b1_N_like"/>
    <property type="match status" value="1"/>
</dbReference>
<sequence>MKPFLPPRSITKFLFTTPKAQSTTPSLHILYFSTTPNAIPSYSSRRHEEESRSVRVSVWWDFENCSLPNNVNVFKVSQFITGAVRASGIKGPLTITAFGDISQLSRPNQEALSATGINLTHIPNGGKNSADRSLLVDLMYWVSQNPPPAHLFLISGDRDFASVLHRLRMKNYNILLASSDSAPAVLCSSASIMWQWSSLVRGENLTGKYFNQPPDGPYASWYGHYNAPLVDPFAVVGQPSNVKAVEVSEGGSDILRPIPKIVMEQIRNILNSYPKGVSTVDLRTELGKSNVSIDKDYFGYRKFSRLLLAMPQILKMRPDAGGHYLVHSIPTKICGENDFTTRSSVGTLATKDEGRSSSDAAKQNVQKSYSEDSAEIKPLQQRSVSESKVSGAPTKPLGTTQVYELPKPYTEGVSEKLSPPLSQAKIVGAPKMQDSRKSQQPSEDARKTASVVKEADKTEVTSNKSLATFDRTSVSAPRVFEKFLEWWFGPENSACNVKGSTVVNKASESAMHTKEKKETKVSAHGTGPAKGADNLETTVHSAQSSSLFTKITSWFRSWRNLEESDDGLSKKSQKPDSSSHRLFSKDSFWNDMKSFLVTPKGSSLVLQAKTRSQMGQALQKDGPQALRSLSDKDLGQLVDMLITDKKWVEESAFLSSPFKLAEIAPKDSQDGDACSSDVLSSVVSGMQLQSSSLKRDQLIAGKKCQNLPHAGVTQPARQKLGGKSKSEMLADCKNLVQFIVKKHPERYNLGLFRKLFLERFGYPLELQKLGYQKLATLLQTIPGVRVESAYIVPSGKSIHASGREDLVEPSDKLSDEPQKDEGNESPWEELGPLSDAVSDGKPTNSKKKVTEKMKGQARHHYELLSEDYFSDSSEDETTLSANIKNREPRKGSEGNSPLLNILDNWYDNKVSGTRKSNSDIVDSSDEYIEDDTSDACRSGKSSETDISSYGRQKRHAKSYSFVADQPVDEKDKVVAGILTSLKRS</sequence>
<name>A0AAV3P3C1_LITER</name>
<evidence type="ECO:0000259" key="2">
    <source>
        <dbReference type="PROSITE" id="PS51644"/>
    </source>
</evidence>
<dbReference type="GO" id="GO:0010468">
    <property type="term" value="P:regulation of gene expression"/>
    <property type="evidence" value="ECO:0007669"/>
    <property type="project" value="InterPro"/>
</dbReference>
<feature type="region of interest" description="Disordered" evidence="1">
    <location>
        <begin position="347"/>
        <end position="403"/>
    </location>
</feature>
<dbReference type="PANTHER" id="PTHR14379:SF6">
    <property type="entry name" value="EMB|CAB71880.1"/>
    <property type="match status" value="1"/>
</dbReference>
<feature type="compositionally biased region" description="Acidic residues" evidence="1">
    <location>
        <begin position="864"/>
        <end position="877"/>
    </location>
</feature>
<feature type="compositionally biased region" description="Polar residues" evidence="1">
    <location>
        <begin position="357"/>
        <end position="368"/>
    </location>
</feature>
<dbReference type="InterPro" id="IPR041966">
    <property type="entry name" value="LOTUS-like"/>
</dbReference>
<feature type="domain" description="HTH OST-type" evidence="2">
    <location>
        <begin position="258"/>
        <end position="330"/>
    </location>
</feature>
<reference evidence="3 4" key="1">
    <citation type="submission" date="2024-01" db="EMBL/GenBank/DDBJ databases">
        <title>The complete chloroplast genome sequence of Lithospermum erythrorhizon: insights into the phylogenetic relationship among Boraginaceae species and the maternal lineages of purple gromwells.</title>
        <authorList>
            <person name="Okada T."/>
            <person name="Watanabe K."/>
        </authorList>
    </citation>
    <scope>NUCLEOTIDE SEQUENCE [LARGE SCALE GENOMIC DNA]</scope>
</reference>
<dbReference type="InterPro" id="IPR024768">
    <property type="entry name" value="Marf1"/>
</dbReference>
<evidence type="ECO:0000256" key="1">
    <source>
        <dbReference type="SAM" id="MobiDB-lite"/>
    </source>
</evidence>
<feature type="compositionally biased region" description="Polar residues" evidence="1">
    <location>
        <begin position="939"/>
        <end position="950"/>
    </location>
</feature>
<dbReference type="GO" id="GO:0005777">
    <property type="term" value="C:peroxisome"/>
    <property type="evidence" value="ECO:0007669"/>
    <property type="project" value="InterPro"/>
</dbReference>
<accession>A0AAV3P3C1</accession>
<dbReference type="Pfam" id="PF01936">
    <property type="entry name" value="NYN"/>
    <property type="match status" value="1"/>
</dbReference>
<dbReference type="Gene3D" id="3.40.50.1010">
    <property type="entry name" value="5'-nuclease"/>
    <property type="match status" value="1"/>
</dbReference>
<dbReference type="PANTHER" id="PTHR14379">
    <property type="entry name" value="LIMKAIN B LKAP"/>
    <property type="match status" value="1"/>
</dbReference>
<organism evidence="3 4">
    <name type="scientific">Lithospermum erythrorhizon</name>
    <name type="common">Purple gromwell</name>
    <name type="synonym">Lithospermum officinale var. erythrorhizon</name>
    <dbReference type="NCBI Taxonomy" id="34254"/>
    <lineage>
        <taxon>Eukaryota</taxon>
        <taxon>Viridiplantae</taxon>
        <taxon>Streptophyta</taxon>
        <taxon>Embryophyta</taxon>
        <taxon>Tracheophyta</taxon>
        <taxon>Spermatophyta</taxon>
        <taxon>Magnoliopsida</taxon>
        <taxon>eudicotyledons</taxon>
        <taxon>Gunneridae</taxon>
        <taxon>Pentapetalae</taxon>
        <taxon>asterids</taxon>
        <taxon>lamiids</taxon>
        <taxon>Boraginales</taxon>
        <taxon>Boraginaceae</taxon>
        <taxon>Boraginoideae</taxon>
        <taxon>Lithospermeae</taxon>
        <taxon>Lithospermum</taxon>
    </lineage>
</organism>
<feature type="compositionally biased region" description="Polar residues" evidence="1">
    <location>
        <begin position="912"/>
        <end position="921"/>
    </location>
</feature>
<dbReference type="Pfam" id="PF12872">
    <property type="entry name" value="OST-HTH"/>
    <property type="match status" value="2"/>
</dbReference>
<feature type="region of interest" description="Disordered" evidence="1">
    <location>
        <begin position="912"/>
        <end position="957"/>
    </location>
</feature>
<dbReference type="Proteomes" id="UP001454036">
    <property type="component" value="Unassembled WGS sequence"/>
</dbReference>
<dbReference type="AlphaFoldDB" id="A0AAV3P3C1"/>
<evidence type="ECO:0000313" key="3">
    <source>
        <dbReference type="EMBL" id="GAA0145969.1"/>
    </source>
</evidence>
<evidence type="ECO:0000313" key="4">
    <source>
        <dbReference type="Proteomes" id="UP001454036"/>
    </source>
</evidence>
<feature type="region of interest" description="Disordered" evidence="1">
    <location>
        <begin position="507"/>
        <end position="534"/>
    </location>
</feature>
<feature type="region of interest" description="Disordered" evidence="1">
    <location>
        <begin position="801"/>
        <end position="900"/>
    </location>
</feature>
<gene>
    <name evidence="3" type="ORF">LIER_06032</name>
</gene>
<proteinExistence type="predicted"/>
<feature type="compositionally biased region" description="Basic and acidic residues" evidence="1">
    <location>
        <begin position="801"/>
        <end position="822"/>
    </location>
</feature>
<comment type="caution">
    <text evidence="3">The sequence shown here is derived from an EMBL/GenBank/DDBJ whole genome shotgun (WGS) entry which is preliminary data.</text>
</comment>
<dbReference type="Gene3D" id="3.30.420.610">
    <property type="entry name" value="LOTUS domain-like"/>
    <property type="match status" value="2"/>
</dbReference>
<dbReference type="EMBL" id="BAABME010000857">
    <property type="protein sequence ID" value="GAA0145969.1"/>
    <property type="molecule type" value="Genomic_DNA"/>
</dbReference>
<dbReference type="InterPro" id="IPR021139">
    <property type="entry name" value="NYN"/>
</dbReference>
<feature type="domain" description="HTH OST-type" evidence="2">
    <location>
        <begin position="728"/>
        <end position="804"/>
    </location>
</feature>
<dbReference type="CDD" id="cd08824">
    <property type="entry name" value="LOTUS"/>
    <property type="match status" value="2"/>
</dbReference>
<keyword evidence="4" id="KW-1185">Reference proteome</keyword>
<feature type="compositionally biased region" description="Basic and acidic residues" evidence="1">
    <location>
        <begin position="433"/>
        <end position="459"/>
    </location>
</feature>
<dbReference type="GO" id="GO:0004540">
    <property type="term" value="F:RNA nuclease activity"/>
    <property type="evidence" value="ECO:0007669"/>
    <property type="project" value="InterPro"/>
</dbReference>
<feature type="compositionally biased region" description="Basic and acidic residues" evidence="1">
    <location>
        <begin position="511"/>
        <end position="521"/>
    </location>
</feature>
<feature type="compositionally biased region" description="Acidic residues" evidence="1">
    <location>
        <begin position="922"/>
        <end position="933"/>
    </location>
</feature>
<protein>
    <submittedName>
        <fullName evidence="3">RNA metabolism protein</fullName>
    </submittedName>
</protein>
<feature type="compositionally biased region" description="Basic and acidic residues" evidence="1">
    <location>
        <begin position="848"/>
        <end position="863"/>
    </location>
</feature>